<sequence>MLNNKMSKSLIASAFAGVFAFSGGAMANSGLEQIHQENSQIIREAVRSQERINTIYEQTQDLLNQYRQVVDQTDSLTVYNDFLQTLVTDQQRQINSIQRQIDTLEDTRRGTVPLMFKMIDALEEFVKNDIPLRTDRRIERVERLREVMARSDVQLSEQYRQIMEAYSIEAGYGSELAAFQGTLNLGGNELTVDYVHLGRLALMAMSLDGSNAWHWNRQTNSWEQLPDSFLNGVSDFIKMARREINFDMARVPLIAAE</sequence>
<dbReference type="OrthoDB" id="5880116at2"/>
<dbReference type="AlphaFoldDB" id="R4V634"/>
<accession>R4V634</accession>
<dbReference type="Pfam" id="PF11932">
    <property type="entry name" value="DUF3450"/>
    <property type="match status" value="1"/>
</dbReference>
<proteinExistence type="predicted"/>
<reference evidence="2" key="1">
    <citation type="submission" date="2013-02" db="EMBL/GenBank/DDBJ databases">
        <title>An outer membrane protein OmpA from Alkalimonas amylolytica N10.</title>
        <authorList>
            <person name="Zhai L."/>
            <person name="Xue Y."/>
            <person name="Ma Y."/>
        </authorList>
    </citation>
    <scope>NUCLEOTIDE SEQUENCE</scope>
    <source>
        <strain evidence="2">N10</strain>
    </source>
</reference>
<name>R4V634_ALKAM</name>
<dbReference type="RefSeq" id="WP_091342272.1">
    <property type="nucleotide sequence ID" value="NZ_FNRM01000004.1"/>
</dbReference>
<gene>
    <name evidence="2" type="primary">ompA</name>
</gene>
<evidence type="ECO:0000256" key="1">
    <source>
        <dbReference type="SAM" id="SignalP"/>
    </source>
</evidence>
<organism evidence="2">
    <name type="scientific">Alkalimonas amylolytica</name>
    <dbReference type="NCBI Taxonomy" id="152573"/>
    <lineage>
        <taxon>Bacteria</taxon>
        <taxon>Pseudomonadati</taxon>
        <taxon>Pseudomonadota</taxon>
        <taxon>Gammaproteobacteria</taxon>
        <taxon>Alkalimonas</taxon>
    </lineage>
</organism>
<keyword evidence="1" id="KW-0732">Signal</keyword>
<feature type="signal peptide" evidence="1">
    <location>
        <begin position="1"/>
        <end position="27"/>
    </location>
</feature>
<dbReference type="PIRSF" id="PIRSF028069">
    <property type="entry name" value="UCP028069"/>
    <property type="match status" value="1"/>
</dbReference>
<protein>
    <submittedName>
        <fullName evidence="2">Outer membrane protein OmpA</fullName>
    </submittedName>
</protein>
<evidence type="ECO:0000313" key="2">
    <source>
        <dbReference type="EMBL" id="AGM34011.1"/>
    </source>
</evidence>
<feature type="chain" id="PRO_5004371867" evidence="1">
    <location>
        <begin position="28"/>
        <end position="257"/>
    </location>
</feature>
<dbReference type="InterPro" id="IPR016866">
    <property type="entry name" value="UCP028069"/>
</dbReference>
<dbReference type="EMBL" id="KC663638">
    <property type="protein sequence ID" value="AGM34011.1"/>
    <property type="molecule type" value="Genomic_DNA"/>
</dbReference>